<evidence type="ECO:0000313" key="12">
    <source>
        <dbReference type="Proteomes" id="UP000631535"/>
    </source>
</evidence>
<feature type="transmembrane region" description="Helical" evidence="8">
    <location>
        <begin position="321"/>
        <end position="342"/>
    </location>
</feature>
<dbReference type="InterPro" id="IPR011527">
    <property type="entry name" value="ABC1_TM_dom"/>
</dbReference>
<feature type="compositionally biased region" description="Pro residues" evidence="7">
    <location>
        <begin position="18"/>
        <end position="27"/>
    </location>
</feature>
<evidence type="ECO:0000256" key="1">
    <source>
        <dbReference type="ARBA" id="ARBA00004651"/>
    </source>
</evidence>
<dbReference type="InterPro" id="IPR039421">
    <property type="entry name" value="Type_1_exporter"/>
</dbReference>
<dbReference type="Proteomes" id="UP000631535">
    <property type="component" value="Unassembled WGS sequence"/>
</dbReference>
<dbReference type="SUPFAM" id="SSF90123">
    <property type="entry name" value="ABC transporter transmembrane region"/>
    <property type="match status" value="1"/>
</dbReference>
<dbReference type="InterPro" id="IPR036640">
    <property type="entry name" value="ABC1_TM_sf"/>
</dbReference>
<comment type="subcellular location">
    <subcellularLocation>
        <location evidence="1">Cell membrane</location>
        <topology evidence="1">Multi-pass membrane protein</topology>
    </subcellularLocation>
</comment>
<feature type="domain" description="ABC transmembrane type-1" evidence="10">
    <location>
        <begin position="65"/>
        <end position="344"/>
    </location>
</feature>
<gene>
    <name evidence="11" type="ORF">GCM10012287_43980</name>
</gene>
<dbReference type="PANTHER" id="PTHR43394:SF1">
    <property type="entry name" value="ATP-BINDING CASSETTE SUB-FAMILY B MEMBER 10, MITOCHONDRIAL"/>
    <property type="match status" value="1"/>
</dbReference>
<evidence type="ECO:0000256" key="5">
    <source>
        <dbReference type="ARBA" id="ARBA00022989"/>
    </source>
</evidence>
<dbReference type="InterPro" id="IPR027417">
    <property type="entry name" value="P-loop_NTPase"/>
</dbReference>
<dbReference type="PROSITE" id="PS50893">
    <property type="entry name" value="ABC_TRANSPORTER_2"/>
    <property type="match status" value="1"/>
</dbReference>
<keyword evidence="2 8" id="KW-0812">Transmembrane</keyword>
<dbReference type="SMART" id="SM00382">
    <property type="entry name" value="AAA"/>
    <property type="match status" value="1"/>
</dbReference>
<proteinExistence type="predicted"/>
<keyword evidence="5 8" id="KW-1133">Transmembrane helix</keyword>
<evidence type="ECO:0000256" key="8">
    <source>
        <dbReference type="SAM" id="Phobius"/>
    </source>
</evidence>
<feature type="transmembrane region" description="Helical" evidence="8">
    <location>
        <begin position="200"/>
        <end position="220"/>
    </location>
</feature>
<reference evidence="12" key="1">
    <citation type="journal article" date="2019" name="Int. J. Syst. Evol. Microbiol.">
        <title>The Global Catalogue of Microorganisms (GCM) 10K type strain sequencing project: providing services to taxonomists for standard genome sequencing and annotation.</title>
        <authorList>
            <consortium name="The Broad Institute Genomics Platform"/>
            <consortium name="The Broad Institute Genome Sequencing Center for Infectious Disease"/>
            <person name="Wu L."/>
            <person name="Ma J."/>
        </authorList>
    </citation>
    <scope>NUCLEOTIDE SEQUENCE [LARGE SCALE GENOMIC DNA]</scope>
    <source>
        <strain evidence="12">CGMCC 4.7178</strain>
    </source>
</reference>
<organism evidence="11 12">
    <name type="scientific">Streptomyces daqingensis</name>
    <dbReference type="NCBI Taxonomy" id="1472640"/>
    <lineage>
        <taxon>Bacteria</taxon>
        <taxon>Bacillati</taxon>
        <taxon>Actinomycetota</taxon>
        <taxon>Actinomycetes</taxon>
        <taxon>Kitasatosporales</taxon>
        <taxon>Streptomycetaceae</taxon>
        <taxon>Streptomyces</taxon>
    </lineage>
</organism>
<evidence type="ECO:0000256" key="6">
    <source>
        <dbReference type="ARBA" id="ARBA00023136"/>
    </source>
</evidence>
<feature type="domain" description="ABC transporter" evidence="9">
    <location>
        <begin position="447"/>
        <end position="681"/>
    </location>
</feature>
<dbReference type="CDD" id="cd18551">
    <property type="entry name" value="ABC_6TM_LmrA_like"/>
    <property type="match status" value="1"/>
</dbReference>
<dbReference type="Gene3D" id="1.20.1560.10">
    <property type="entry name" value="ABC transporter type 1, transmembrane domain"/>
    <property type="match status" value="1"/>
</dbReference>
<keyword evidence="3" id="KW-0547">Nucleotide-binding</keyword>
<dbReference type="PANTHER" id="PTHR43394">
    <property type="entry name" value="ATP-DEPENDENT PERMEASE MDL1, MITOCHONDRIAL"/>
    <property type="match status" value="1"/>
</dbReference>
<feature type="transmembrane region" description="Helical" evidence="8">
    <location>
        <begin position="287"/>
        <end position="309"/>
    </location>
</feature>
<sequence>MTTAPRSPEHFGLFQGSQPPPAPPQPTVPGTAGHPRASILRIDHRKRAPLRVLMGYARPHRLVLFATLLLVLAASGAGLAQPLVAQQVLNSLADDGDVVGPVIVLGGLVVAGAGLTGLQSWWQQRTSERVVRRVRQDLVFRLIRLRIPELDRRPPGDLIARVTSDSTLLQNAATEGLVMIANGVLSILGAAVLMGVVHLGLLGVTIGVLLTVGLVMGGILPRIRKAVSRAQESIGAVGAALDRTLGAARTVKANGAEDRETEVAERAIDGAYQAGLVGARYVAVVKILSGVSIQAAFLAVLGVGGALVASGDLETPELIAFLLYVFYLASPIGSLVAGLGMLQQGLGAVGRIEQIKRMAVEADVDEEPILPALPAAGANANGNGNGNGNGTATGPLPAYGKSYVPPNAHTNGQGFEVPGQAAPASGQDTGIDGPSTLKLKIPGPPTIQFQDVRFSYPGRGTALKGIDITIPGGTQTALVGLSGAGKTTMFALLQRFYDPTAGRIVIDGVDIETMRRAEVRRRIAYVEQDSPVMAGTLEDNLKYSATNASEEDIAEALRVTRLDALIARLPDGLRTEVGNRGVSLSGGERQRLAIARALLRKPEVLLLDEATAQLDARNEQALREAVDQAARKCTVIAIAHRLSTVTHADQIVVMEHGEVRAFGSHKELVKSDPLYRELAASQMLVGEDDDSSDKLAKAGR</sequence>
<dbReference type="Gene3D" id="3.40.50.300">
    <property type="entry name" value="P-loop containing nucleotide triphosphate hydrolases"/>
    <property type="match status" value="1"/>
</dbReference>
<accession>A0ABQ2MN83</accession>
<feature type="region of interest" description="Disordered" evidence="7">
    <location>
        <begin position="1"/>
        <end position="35"/>
    </location>
</feature>
<dbReference type="InterPro" id="IPR003439">
    <property type="entry name" value="ABC_transporter-like_ATP-bd"/>
</dbReference>
<dbReference type="PROSITE" id="PS50929">
    <property type="entry name" value="ABC_TM1F"/>
    <property type="match status" value="1"/>
</dbReference>
<dbReference type="SUPFAM" id="SSF52540">
    <property type="entry name" value="P-loop containing nucleoside triphosphate hydrolases"/>
    <property type="match status" value="1"/>
</dbReference>
<feature type="transmembrane region" description="Helical" evidence="8">
    <location>
        <begin position="100"/>
        <end position="122"/>
    </location>
</feature>
<dbReference type="RefSeq" id="WP_229712093.1">
    <property type="nucleotide sequence ID" value="NZ_BMMP01000015.1"/>
</dbReference>
<feature type="transmembrane region" description="Helical" evidence="8">
    <location>
        <begin position="62"/>
        <end position="80"/>
    </location>
</feature>
<evidence type="ECO:0000313" key="11">
    <source>
        <dbReference type="EMBL" id="GGO54617.1"/>
    </source>
</evidence>
<dbReference type="Pfam" id="PF00664">
    <property type="entry name" value="ABC_membrane"/>
    <property type="match status" value="1"/>
</dbReference>
<dbReference type="Pfam" id="PF00005">
    <property type="entry name" value="ABC_tran"/>
    <property type="match status" value="1"/>
</dbReference>
<protein>
    <submittedName>
        <fullName evidence="11">ABC transporter</fullName>
    </submittedName>
</protein>
<evidence type="ECO:0000259" key="10">
    <source>
        <dbReference type="PROSITE" id="PS50929"/>
    </source>
</evidence>
<feature type="transmembrane region" description="Helical" evidence="8">
    <location>
        <begin position="176"/>
        <end position="194"/>
    </location>
</feature>
<dbReference type="InterPro" id="IPR017871">
    <property type="entry name" value="ABC_transporter-like_CS"/>
</dbReference>
<dbReference type="InterPro" id="IPR003593">
    <property type="entry name" value="AAA+_ATPase"/>
</dbReference>
<evidence type="ECO:0000259" key="9">
    <source>
        <dbReference type="PROSITE" id="PS50893"/>
    </source>
</evidence>
<comment type="caution">
    <text evidence="11">The sequence shown here is derived from an EMBL/GenBank/DDBJ whole genome shotgun (WGS) entry which is preliminary data.</text>
</comment>
<evidence type="ECO:0000256" key="2">
    <source>
        <dbReference type="ARBA" id="ARBA00022692"/>
    </source>
</evidence>
<dbReference type="EMBL" id="BMMP01000015">
    <property type="protein sequence ID" value="GGO54617.1"/>
    <property type="molecule type" value="Genomic_DNA"/>
</dbReference>
<dbReference type="PROSITE" id="PS00211">
    <property type="entry name" value="ABC_TRANSPORTER_1"/>
    <property type="match status" value="1"/>
</dbReference>
<evidence type="ECO:0000256" key="7">
    <source>
        <dbReference type="SAM" id="MobiDB-lite"/>
    </source>
</evidence>
<keyword evidence="6 8" id="KW-0472">Membrane</keyword>
<evidence type="ECO:0000256" key="3">
    <source>
        <dbReference type="ARBA" id="ARBA00022741"/>
    </source>
</evidence>
<name>A0ABQ2MN83_9ACTN</name>
<keyword evidence="4" id="KW-0067">ATP-binding</keyword>
<evidence type="ECO:0000256" key="4">
    <source>
        <dbReference type="ARBA" id="ARBA00022840"/>
    </source>
</evidence>
<keyword evidence="12" id="KW-1185">Reference proteome</keyword>